<accession>A0A951PJR0</accession>
<proteinExistence type="predicted"/>
<reference evidence="2" key="2">
    <citation type="journal article" date="2022" name="Microbiol. Resour. Announc.">
        <title>Metagenome Sequencing to Explore Phylogenomics of Terrestrial Cyanobacteria.</title>
        <authorList>
            <person name="Ward R.D."/>
            <person name="Stajich J.E."/>
            <person name="Johansen J.R."/>
            <person name="Huntemann M."/>
            <person name="Clum A."/>
            <person name="Foster B."/>
            <person name="Foster B."/>
            <person name="Roux S."/>
            <person name="Palaniappan K."/>
            <person name="Varghese N."/>
            <person name="Mukherjee S."/>
            <person name="Reddy T.B.K."/>
            <person name="Daum C."/>
            <person name="Copeland A."/>
            <person name="Chen I.A."/>
            <person name="Ivanova N.N."/>
            <person name="Kyrpides N.C."/>
            <person name="Shapiro N."/>
            <person name="Eloe-Fadrosh E.A."/>
            <person name="Pietrasiak N."/>
        </authorList>
    </citation>
    <scope>NUCLEOTIDE SEQUENCE</scope>
    <source>
        <strain evidence="2">CPER-KK1</strain>
    </source>
</reference>
<feature type="chain" id="PRO_5037039389" evidence="1">
    <location>
        <begin position="29"/>
        <end position="158"/>
    </location>
</feature>
<comment type="caution">
    <text evidence="2">The sequence shown here is derived from an EMBL/GenBank/DDBJ whole genome shotgun (WGS) entry which is preliminary data.</text>
</comment>
<gene>
    <name evidence="2" type="ORF">KME25_10025</name>
</gene>
<protein>
    <submittedName>
        <fullName evidence="2">Uncharacterized protein</fullName>
    </submittedName>
</protein>
<feature type="signal peptide" evidence="1">
    <location>
        <begin position="1"/>
        <end position="28"/>
    </location>
</feature>
<dbReference type="Proteomes" id="UP000753908">
    <property type="component" value="Unassembled WGS sequence"/>
</dbReference>
<name>A0A951PJR0_9CYAN</name>
<organism evidence="2 3">
    <name type="scientific">Symplocastrum torsivum CPER-KK1</name>
    <dbReference type="NCBI Taxonomy" id="450513"/>
    <lineage>
        <taxon>Bacteria</taxon>
        <taxon>Bacillati</taxon>
        <taxon>Cyanobacteriota</taxon>
        <taxon>Cyanophyceae</taxon>
        <taxon>Oscillatoriophycideae</taxon>
        <taxon>Oscillatoriales</taxon>
        <taxon>Microcoleaceae</taxon>
        <taxon>Symplocastrum</taxon>
    </lineage>
</organism>
<dbReference type="AlphaFoldDB" id="A0A951PJR0"/>
<evidence type="ECO:0000313" key="3">
    <source>
        <dbReference type="Proteomes" id="UP000753908"/>
    </source>
</evidence>
<sequence length="158" mass="18047">MVTKKRLLFLCSAAIAITLIWLQKPTSAQSNATQEGWGQPYTPTRFEWLVVKLPSYNRGCVGYVVNGQNRESVYRWSQTNDDQLRLTVASRDEDLKFCASLAFEELQAECATLQLNPPTVQLRHFDQDTGANRVWRCSVPAKGNQDNFVDFERVCQLQ</sequence>
<evidence type="ECO:0000256" key="1">
    <source>
        <dbReference type="SAM" id="SignalP"/>
    </source>
</evidence>
<reference evidence="2" key="1">
    <citation type="submission" date="2021-05" db="EMBL/GenBank/DDBJ databases">
        <authorList>
            <person name="Pietrasiak N."/>
            <person name="Ward R."/>
            <person name="Stajich J.E."/>
            <person name="Kurbessoian T."/>
        </authorList>
    </citation>
    <scope>NUCLEOTIDE SEQUENCE</scope>
    <source>
        <strain evidence="2">CPER-KK1</strain>
    </source>
</reference>
<evidence type="ECO:0000313" key="2">
    <source>
        <dbReference type="EMBL" id="MBW4544762.1"/>
    </source>
</evidence>
<dbReference type="EMBL" id="JAHHIF010000010">
    <property type="protein sequence ID" value="MBW4544762.1"/>
    <property type="molecule type" value="Genomic_DNA"/>
</dbReference>
<keyword evidence="1" id="KW-0732">Signal</keyword>